<evidence type="ECO:0000313" key="5">
    <source>
        <dbReference type="Proteomes" id="UP000076661"/>
    </source>
</evidence>
<evidence type="ECO:0000256" key="3">
    <source>
        <dbReference type="ARBA" id="ARBA00022691"/>
    </source>
</evidence>
<keyword evidence="3" id="KW-0949">S-adenosyl-L-methionine</keyword>
<dbReference type="InterPro" id="IPR029063">
    <property type="entry name" value="SAM-dependent_MTases_sf"/>
</dbReference>
<keyword evidence="1" id="KW-0489">Methyltransferase</keyword>
<dbReference type="InterPro" id="IPR012327">
    <property type="entry name" value="MeTrfase_D12"/>
</dbReference>
<dbReference type="PATRIC" id="fig|1365257.3.peg.3768"/>
<dbReference type="AlphaFoldDB" id="A0A167KVN6"/>
<accession>A0A167KVN6</accession>
<gene>
    <name evidence="4" type="ORF">N478_03665</name>
</gene>
<dbReference type="RefSeq" id="WP_063382143.1">
    <property type="nucleotide sequence ID" value="NZ_AUXX01000034.1"/>
</dbReference>
<dbReference type="Proteomes" id="UP000076661">
    <property type="component" value="Unassembled WGS sequence"/>
</dbReference>
<protein>
    <recommendedName>
        <fullName evidence="6">DNA methylase</fullName>
    </recommendedName>
</protein>
<proteinExistence type="predicted"/>
<dbReference type="GO" id="GO:0009307">
    <property type="term" value="P:DNA restriction-modification system"/>
    <property type="evidence" value="ECO:0007669"/>
    <property type="project" value="InterPro"/>
</dbReference>
<dbReference type="GO" id="GO:0043565">
    <property type="term" value="F:sequence-specific DNA binding"/>
    <property type="evidence" value="ECO:0007669"/>
    <property type="project" value="TreeGrafter"/>
</dbReference>
<dbReference type="GO" id="GO:0006298">
    <property type="term" value="P:mismatch repair"/>
    <property type="evidence" value="ECO:0007669"/>
    <property type="project" value="TreeGrafter"/>
</dbReference>
<name>A0A167KVN6_9GAMM</name>
<dbReference type="GO" id="GO:0009007">
    <property type="term" value="F:site-specific DNA-methyltransferase (adenine-specific) activity"/>
    <property type="evidence" value="ECO:0007669"/>
    <property type="project" value="UniProtKB-EC"/>
</dbReference>
<dbReference type="PANTHER" id="PTHR30481:SF4">
    <property type="entry name" value="SITE-SPECIFIC DNA-METHYLTRANSFERASE (ADENINE-SPECIFIC)"/>
    <property type="match status" value="1"/>
</dbReference>
<dbReference type="Gene3D" id="3.40.50.150">
    <property type="entry name" value="Vaccinia Virus protein VP39"/>
    <property type="match status" value="1"/>
</dbReference>
<dbReference type="GO" id="GO:0032259">
    <property type="term" value="P:methylation"/>
    <property type="evidence" value="ECO:0007669"/>
    <property type="project" value="UniProtKB-KW"/>
</dbReference>
<keyword evidence="2" id="KW-0808">Transferase</keyword>
<dbReference type="EMBL" id="AUXX01000034">
    <property type="protein sequence ID" value="KZN63360.1"/>
    <property type="molecule type" value="Genomic_DNA"/>
</dbReference>
<sequence length="222" mass="25402">MEGYLGAKSGSGVYQAIINLMPPHDTYIEGFLGTGAVMKKKAPANRSIGLDLNKKCIDAFDYTAAELYQSCVFEFLRSFDYDGNGRVLLYLDPPYVHSTRTSKARYDYELTDDQHRLLLEILLGLPCYIILSGYRNSIYDEVLSDWWSMDFQAMSRGGVRTETVWCNFKLGEVHYHTFAGKDFTDRQRIKRKAERWAKNYEALPFGERQAILSALLQVSSGR</sequence>
<dbReference type="GO" id="GO:1904047">
    <property type="term" value="F:S-adenosyl-L-methionine binding"/>
    <property type="evidence" value="ECO:0007669"/>
    <property type="project" value="TreeGrafter"/>
</dbReference>
<dbReference type="PANTHER" id="PTHR30481">
    <property type="entry name" value="DNA ADENINE METHYLASE"/>
    <property type="match status" value="1"/>
</dbReference>
<evidence type="ECO:0000313" key="4">
    <source>
        <dbReference type="EMBL" id="KZN63360.1"/>
    </source>
</evidence>
<evidence type="ECO:0000256" key="1">
    <source>
        <dbReference type="ARBA" id="ARBA00022603"/>
    </source>
</evidence>
<evidence type="ECO:0008006" key="6">
    <source>
        <dbReference type="Google" id="ProtNLM"/>
    </source>
</evidence>
<evidence type="ECO:0000256" key="2">
    <source>
        <dbReference type="ARBA" id="ARBA00022679"/>
    </source>
</evidence>
<comment type="caution">
    <text evidence="4">The sequence shown here is derived from an EMBL/GenBank/DDBJ whole genome shotgun (WGS) entry which is preliminary data.</text>
</comment>
<organism evidence="4 5">
    <name type="scientific">Pseudoalteromonas luteoviolacea S4060-1</name>
    <dbReference type="NCBI Taxonomy" id="1365257"/>
    <lineage>
        <taxon>Bacteria</taxon>
        <taxon>Pseudomonadati</taxon>
        <taxon>Pseudomonadota</taxon>
        <taxon>Gammaproteobacteria</taxon>
        <taxon>Alteromonadales</taxon>
        <taxon>Pseudoalteromonadaceae</taxon>
        <taxon>Pseudoalteromonas</taxon>
    </lineage>
</organism>
<reference evidence="4 5" key="1">
    <citation type="submission" date="2013-07" db="EMBL/GenBank/DDBJ databases">
        <title>Comparative Genomic and Metabolomic Analysis of Twelve Strains of Pseudoalteromonas luteoviolacea.</title>
        <authorList>
            <person name="Vynne N.G."/>
            <person name="Mansson M."/>
            <person name="Gram L."/>
        </authorList>
    </citation>
    <scope>NUCLEOTIDE SEQUENCE [LARGE SCALE GENOMIC DNA]</scope>
    <source>
        <strain evidence="4 5">S4060-1</strain>
    </source>
</reference>
<dbReference type="SUPFAM" id="SSF53335">
    <property type="entry name" value="S-adenosyl-L-methionine-dependent methyltransferases"/>
    <property type="match status" value="1"/>
</dbReference>